<dbReference type="AlphaFoldDB" id="A0A081APJ6"/>
<dbReference type="Gene3D" id="2.40.280.10">
    <property type="match status" value="1"/>
</dbReference>
<dbReference type="OrthoDB" id="4717at2759"/>
<dbReference type="GO" id="GO:0003723">
    <property type="term" value="F:RNA binding"/>
    <property type="evidence" value="ECO:0007669"/>
    <property type="project" value="UniProtKB-KW"/>
</dbReference>
<keyword evidence="2" id="KW-0694">RNA-binding</keyword>
<dbReference type="InterPro" id="IPR023620">
    <property type="entry name" value="SmpB"/>
</dbReference>
<dbReference type="Pfam" id="PF01668">
    <property type="entry name" value="SmpB"/>
    <property type="match status" value="1"/>
</dbReference>
<dbReference type="InterPro" id="IPR000037">
    <property type="entry name" value="SsrA-bd_prot"/>
</dbReference>
<accession>A0A081APJ6</accession>
<organism evidence="3 4">
    <name type="scientific">Phytophthora nicotianae P1976</name>
    <dbReference type="NCBI Taxonomy" id="1317066"/>
    <lineage>
        <taxon>Eukaryota</taxon>
        <taxon>Sar</taxon>
        <taxon>Stramenopiles</taxon>
        <taxon>Oomycota</taxon>
        <taxon>Peronosporomycetes</taxon>
        <taxon>Peronosporales</taxon>
        <taxon>Peronosporaceae</taxon>
        <taxon>Phytophthora</taxon>
    </lineage>
</organism>
<dbReference type="Proteomes" id="UP000028582">
    <property type="component" value="Unassembled WGS sequence"/>
</dbReference>
<comment type="caution">
    <text evidence="3">The sequence shown here is derived from an EMBL/GenBank/DDBJ whole genome shotgun (WGS) entry which is preliminary data.</text>
</comment>
<reference evidence="3 4" key="1">
    <citation type="submission" date="2013-11" db="EMBL/GenBank/DDBJ databases">
        <title>The Genome Sequence of Phytophthora parasitica P1976.</title>
        <authorList>
            <consortium name="The Broad Institute Genomics Platform"/>
            <person name="Russ C."/>
            <person name="Tyler B."/>
            <person name="Panabieres F."/>
            <person name="Shan W."/>
            <person name="Tripathy S."/>
            <person name="Grunwald N."/>
            <person name="Machado M."/>
            <person name="Johnson C.S."/>
            <person name="Walker B."/>
            <person name="Young S."/>
            <person name="Zeng Q."/>
            <person name="Gargeya S."/>
            <person name="Fitzgerald M."/>
            <person name="Haas B."/>
            <person name="Abouelleil A."/>
            <person name="Allen A.W."/>
            <person name="Alvarado L."/>
            <person name="Arachchi H.M."/>
            <person name="Berlin A.M."/>
            <person name="Chapman S.B."/>
            <person name="Gainer-Dewar J."/>
            <person name="Goldberg J."/>
            <person name="Griggs A."/>
            <person name="Gujja S."/>
            <person name="Hansen M."/>
            <person name="Howarth C."/>
            <person name="Imamovic A."/>
            <person name="Ireland A."/>
            <person name="Larimer J."/>
            <person name="McCowan C."/>
            <person name="Murphy C."/>
            <person name="Pearson M."/>
            <person name="Poon T.W."/>
            <person name="Priest M."/>
            <person name="Roberts A."/>
            <person name="Saif S."/>
            <person name="Shea T."/>
            <person name="Sisk P."/>
            <person name="Sykes S."/>
            <person name="Wortman J."/>
            <person name="Nusbaum C."/>
            <person name="Birren B."/>
        </authorList>
    </citation>
    <scope>NUCLEOTIDE SEQUENCE [LARGE SCALE GENOMIC DNA]</scope>
    <source>
        <strain evidence="3 4">P1976</strain>
    </source>
</reference>
<dbReference type="GO" id="GO:0005829">
    <property type="term" value="C:cytosol"/>
    <property type="evidence" value="ECO:0007669"/>
    <property type="project" value="TreeGrafter"/>
</dbReference>
<dbReference type="SUPFAM" id="SSF74982">
    <property type="entry name" value="Small protein B (SmpB)"/>
    <property type="match status" value="1"/>
</dbReference>
<dbReference type="EMBL" id="ANJA01000959">
    <property type="protein sequence ID" value="ETO80807.1"/>
    <property type="molecule type" value="Genomic_DNA"/>
</dbReference>
<evidence type="ECO:0000256" key="1">
    <source>
        <dbReference type="ARBA" id="ARBA00022490"/>
    </source>
</evidence>
<evidence type="ECO:0000313" key="3">
    <source>
        <dbReference type="EMBL" id="ETO80807.1"/>
    </source>
</evidence>
<dbReference type="GO" id="GO:0070930">
    <property type="term" value="P:trans-translation-dependent protein tagging"/>
    <property type="evidence" value="ECO:0007669"/>
    <property type="project" value="TreeGrafter"/>
</dbReference>
<gene>
    <name evidence="3" type="ORF">F444_04776</name>
</gene>
<evidence type="ECO:0000256" key="2">
    <source>
        <dbReference type="ARBA" id="ARBA00022884"/>
    </source>
</evidence>
<proteinExistence type="predicted"/>
<sequence>MELLTRGSRLHCSLLLVRSTPWLSGTSRGLRDFPIKVLCRNQKFVRKAAGNYFEVQREWNLGIVLKPSEVKSLRDRNADLSTAFGAFYKHELFLHDLNIPGTKYIEHFQEDSLLSSSTVWRQGLIGRPEPTRVRKLLANRSELKKLEEFANRPNAQLIPMQIEVGNTGWIKVIMAACFKRGQIDNRRRDDEREIKRQLRDW</sequence>
<dbReference type="PANTHER" id="PTHR30308:SF2">
    <property type="entry name" value="SSRA-BINDING PROTEIN"/>
    <property type="match status" value="1"/>
</dbReference>
<dbReference type="PANTHER" id="PTHR30308">
    <property type="entry name" value="TMRNA-BINDING COMPONENT OF TRANS-TRANSLATION TAGGING COMPLEX"/>
    <property type="match status" value="1"/>
</dbReference>
<keyword evidence="1" id="KW-0963">Cytoplasm</keyword>
<name>A0A081APJ6_PHYNI</name>
<protein>
    <recommendedName>
        <fullName evidence="5">SsrA-binding protein</fullName>
    </recommendedName>
</protein>
<evidence type="ECO:0008006" key="5">
    <source>
        <dbReference type="Google" id="ProtNLM"/>
    </source>
</evidence>
<evidence type="ECO:0000313" key="4">
    <source>
        <dbReference type="Proteomes" id="UP000028582"/>
    </source>
</evidence>